<reference evidence="1 2" key="1">
    <citation type="journal article" date="2015" name="Nature">
        <title>rRNA introns, odd ribosomes, and small enigmatic genomes across a large radiation of phyla.</title>
        <authorList>
            <person name="Brown C.T."/>
            <person name="Hug L.A."/>
            <person name="Thomas B.C."/>
            <person name="Sharon I."/>
            <person name="Castelle C.J."/>
            <person name="Singh A."/>
            <person name="Wilkins M.J."/>
            <person name="Williams K.H."/>
            <person name="Banfield J.F."/>
        </authorList>
    </citation>
    <scope>NUCLEOTIDE SEQUENCE [LARGE SCALE GENOMIC DNA]</scope>
</reference>
<dbReference type="EMBL" id="LCDO01000003">
    <property type="protein sequence ID" value="KKS57098.1"/>
    <property type="molecule type" value="Genomic_DNA"/>
</dbReference>
<organism evidence="1 2">
    <name type="scientific">Candidatus Magasanikbacteria bacterium GW2011_GWA2_42_32</name>
    <dbReference type="NCBI Taxonomy" id="1619039"/>
    <lineage>
        <taxon>Bacteria</taxon>
        <taxon>Candidatus Magasanikiibacteriota</taxon>
    </lineage>
</organism>
<gene>
    <name evidence="1" type="ORF">UV20_C0003G0038</name>
</gene>
<accession>A0A0G1D513</accession>
<sequence>MLSAQEVLALMEEVSVRLNRGQDPEQFAQDLREFLRNPALWRESKRYLVSQAMELLGTAEVLGNSSHMEDIYSAMGRISSSDFRQALCYWMQGVYFTMGIQCEVPLPPALTSRQKKSLKKYGLRLFYIPAITEAEYPESFIKPDWGKLLTVSSIESKPLLGRWVVIETIPKPSWDDPVGYTNDTLAQALKLVKRFAVSWDDLYNEDGFLTKIAKITGLPKHSTRLPTAEEWNFLGNLFLWLNANRKENLPDFGSTSSWEWTENLYDFDNRVVVGSREDGGLADVDDNWHNSHNDSIAFRVLAVL</sequence>
<proteinExistence type="predicted"/>
<evidence type="ECO:0000313" key="1">
    <source>
        <dbReference type="EMBL" id="KKS57098.1"/>
    </source>
</evidence>
<name>A0A0G1D513_9BACT</name>
<evidence type="ECO:0000313" key="2">
    <source>
        <dbReference type="Proteomes" id="UP000034837"/>
    </source>
</evidence>
<dbReference type="Proteomes" id="UP000034837">
    <property type="component" value="Unassembled WGS sequence"/>
</dbReference>
<dbReference type="AlphaFoldDB" id="A0A0G1D513"/>
<comment type="caution">
    <text evidence="1">The sequence shown here is derived from an EMBL/GenBank/DDBJ whole genome shotgun (WGS) entry which is preliminary data.</text>
</comment>
<protein>
    <submittedName>
        <fullName evidence="1">Uncharacterized protein</fullName>
    </submittedName>
</protein>